<dbReference type="EMBL" id="BAAALD010000087">
    <property type="protein sequence ID" value="GAA1113112.1"/>
    <property type="molecule type" value="Genomic_DNA"/>
</dbReference>
<gene>
    <name evidence="3" type="ORF">GCM10009663_62530</name>
</gene>
<evidence type="ECO:0000256" key="2">
    <source>
        <dbReference type="SAM" id="SignalP"/>
    </source>
</evidence>
<feature type="chain" id="PRO_5045124480" evidence="2">
    <location>
        <begin position="38"/>
        <end position="195"/>
    </location>
</feature>
<keyword evidence="4" id="KW-1185">Reference proteome</keyword>
<evidence type="ECO:0000313" key="3">
    <source>
        <dbReference type="EMBL" id="GAA1113112.1"/>
    </source>
</evidence>
<evidence type="ECO:0000256" key="1">
    <source>
        <dbReference type="SAM" id="Phobius"/>
    </source>
</evidence>
<comment type="caution">
    <text evidence="3">The sequence shown here is derived from an EMBL/GenBank/DDBJ whole genome shotgun (WGS) entry which is preliminary data.</text>
</comment>
<dbReference type="Proteomes" id="UP001499987">
    <property type="component" value="Unassembled WGS sequence"/>
</dbReference>
<keyword evidence="1" id="KW-0472">Membrane</keyword>
<organism evidence="3 4">
    <name type="scientific">Kitasatospora arboriphila</name>
    <dbReference type="NCBI Taxonomy" id="258052"/>
    <lineage>
        <taxon>Bacteria</taxon>
        <taxon>Bacillati</taxon>
        <taxon>Actinomycetota</taxon>
        <taxon>Actinomycetes</taxon>
        <taxon>Kitasatosporales</taxon>
        <taxon>Streptomycetaceae</taxon>
        <taxon>Kitasatospora</taxon>
    </lineage>
</organism>
<protein>
    <submittedName>
        <fullName evidence="3">Uncharacterized protein</fullName>
    </submittedName>
</protein>
<keyword evidence="1" id="KW-1133">Transmembrane helix</keyword>
<accession>A0ABP4EN50</accession>
<name>A0ABP4EN50_9ACTN</name>
<sequence>MWFSAMTASAWLIQLSRSPVALVVGAAVAAVAGTVAAVDGDVAPEGDVPWVAPVPLPYVLWACQVLLPEDPVQVWAVGELPLQERVDVWSAVAGVAEAVVVVLWVAVVVGAAVVGGAVVRAWAVRAGAPVAGAVVAGAVCEEWAAVCVWLVLRWVGRAECLAWEPVRCAGMAPVVRWAAAVAGVDVCVLQAVGSS</sequence>
<feature type="signal peptide" evidence="2">
    <location>
        <begin position="1"/>
        <end position="37"/>
    </location>
</feature>
<proteinExistence type="predicted"/>
<keyword evidence="1" id="KW-0812">Transmembrane</keyword>
<evidence type="ECO:0000313" key="4">
    <source>
        <dbReference type="Proteomes" id="UP001499987"/>
    </source>
</evidence>
<feature type="transmembrane region" description="Helical" evidence="1">
    <location>
        <begin position="88"/>
        <end position="119"/>
    </location>
</feature>
<reference evidence="4" key="1">
    <citation type="journal article" date="2019" name="Int. J. Syst. Evol. Microbiol.">
        <title>The Global Catalogue of Microorganisms (GCM) 10K type strain sequencing project: providing services to taxonomists for standard genome sequencing and annotation.</title>
        <authorList>
            <consortium name="The Broad Institute Genomics Platform"/>
            <consortium name="The Broad Institute Genome Sequencing Center for Infectious Disease"/>
            <person name="Wu L."/>
            <person name="Ma J."/>
        </authorList>
    </citation>
    <scope>NUCLEOTIDE SEQUENCE [LARGE SCALE GENOMIC DNA]</scope>
    <source>
        <strain evidence="4">JCM 13002</strain>
    </source>
</reference>
<keyword evidence="2" id="KW-0732">Signal</keyword>